<dbReference type="SUPFAM" id="SSF51735">
    <property type="entry name" value="NAD(P)-binding Rossmann-fold domains"/>
    <property type="match status" value="1"/>
</dbReference>
<dbReference type="Pfam" id="PF02826">
    <property type="entry name" value="2-Hacid_dh_C"/>
    <property type="match status" value="1"/>
</dbReference>
<dbReference type="PANTHER" id="PTHR43333">
    <property type="entry name" value="2-HACID_DH_C DOMAIN-CONTAINING PROTEIN"/>
    <property type="match status" value="1"/>
</dbReference>
<name>A0A7S8EAB4_9CHLR</name>
<dbReference type="InterPro" id="IPR029753">
    <property type="entry name" value="D-isomer_DH_CS"/>
</dbReference>
<organism evidence="4 5">
    <name type="scientific">Phototrophicus methaneseepsis</name>
    <dbReference type="NCBI Taxonomy" id="2710758"/>
    <lineage>
        <taxon>Bacteria</taxon>
        <taxon>Bacillati</taxon>
        <taxon>Chloroflexota</taxon>
        <taxon>Candidatus Thermofontia</taxon>
        <taxon>Phototrophicales</taxon>
        <taxon>Phototrophicaceae</taxon>
        <taxon>Phototrophicus</taxon>
    </lineage>
</organism>
<keyword evidence="2" id="KW-0520">NAD</keyword>
<evidence type="ECO:0000256" key="1">
    <source>
        <dbReference type="ARBA" id="ARBA00023002"/>
    </source>
</evidence>
<dbReference type="GO" id="GO:0051287">
    <property type="term" value="F:NAD binding"/>
    <property type="evidence" value="ECO:0007669"/>
    <property type="project" value="InterPro"/>
</dbReference>
<dbReference type="CDD" id="cd05300">
    <property type="entry name" value="2-Hacid_dh_1"/>
    <property type="match status" value="1"/>
</dbReference>
<dbReference type="Proteomes" id="UP000594468">
    <property type="component" value="Chromosome"/>
</dbReference>
<dbReference type="PANTHER" id="PTHR43333:SF1">
    <property type="entry name" value="D-ISOMER SPECIFIC 2-HYDROXYACID DEHYDROGENASE NAD-BINDING DOMAIN-CONTAINING PROTEIN"/>
    <property type="match status" value="1"/>
</dbReference>
<dbReference type="KEGG" id="pmet:G4Y79_02530"/>
<sequence length="343" mass="38088">MTQAAPTILIASYLEPEYIAQIQQQVPQANVIYRPDLLGQPRYKNDHTSRPERDEAQEAEWRGLLAQADILFDFDYGNLEDLPELATNLKWVQATSAGIGQFVKRRHYDTRTDWIFTTASGVHARPLAEFALMTMLMFAKEYTYLQSEKAAHHWARYSATELAGKTLGVIGLGSIGEEVARLASAFEMRVIGNRRDPSQKVPYVDELYGHDGLHDVIKQADYLVLATPHTPETEGMIGAEELALLPEGAVLVNIARGAVVDEPALIEVLQSGKLRGAGLDVFAEEPLPAESPLWDMPNVIISPHSASTADTENQKIVALFCDNLQRYLAGEPMLNVLDTEKLY</sequence>
<evidence type="ECO:0000259" key="3">
    <source>
        <dbReference type="Pfam" id="PF02826"/>
    </source>
</evidence>
<dbReference type="RefSeq" id="WP_195171338.1">
    <property type="nucleotide sequence ID" value="NZ_CP062983.1"/>
</dbReference>
<dbReference type="Gene3D" id="3.40.50.720">
    <property type="entry name" value="NAD(P)-binding Rossmann-like Domain"/>
    <property type="match status" value="2"/>
</dbReference>
<evidence type="ECO:0000313" key="5">
    <source>
        <dbReference type="Proteomes" id="UP000594468"/>
    </source>
</evidence>
<proteinExistence type="predicted"/>
<dbReference type="PROSITE" id="PS00671">
    <property type="entry name" value="D_2_HYDROXYACID_DH_3"/>
    <property type="match status" value="1"/>
</dbReference>
<dbReference type="EMBL" id="CP062983">
    <property type="protein sequence ID" value="QPC83271.1"/>
    <property type="molecule type" value="Genomic_DNA"/>
</dbReference>
<evidence type="ECO:0000313" key="4">
    <source>
        <dbReference type="EMBL" id="QPC83271.1"/>
    </source>
</evidence>
<keyword evidence="5" id="KW-1185">Reference proteome</keyword>
<dbReference type="InterPro" id="IPR006140">
    <property type="entry name" value="D-isomer_DH_NAD-bd"/>
</dbReference>
<gene>
    <name evidence="4" type="ORF">G4Y79_02530</name>
</gene>
<reference evidence="4 5" key="1">
    <citation type="submission" date="2020-02" db="EMBL/GenBank/DDBJ databases">
        <authorList>
            <person name="Zheng R.K."/>
            <person name="Sun C.M."/>
        </authorList>
    </citation>
    <scope>NUCLEOTIDE SEQUENCE [LARGE SCALE GENOMIC DNA]</scope>
    <source>
        <strain evidence="5">rifampicinis</strain>
    </source>
</reference>
<evidence type="ECO:0000256" key="2">
    <source>
        <dbReference type="ARBA" id="ARBA00023027"/>
    </source>
</evidence>
<dbReference type="SUPFAM" id="SSF52283">
    <property type="entry name" value="Formate/glycerate dehydrogenase catalytic domain-like"/>
    <property type="match status" value="1"/>
</dbReference>
<accession>A0A7S8EAB4</accession>
<dbReference type="FunFam" id="3.40.50.720:FF:000363">
    <property type="entry name" value="D-isomer specific 2-hydroxyacid dehydrogenase"/>
    <property type="match status" value="1"/>
</dbReference>
<dbReference type="AlphaFoldDB" id="A0A7S8EAB4"/>
<keyword evidence="1" id="KW-0560">Oxidoreductase</keyword>
<protein>
    <submittedName>
        <fullName evidence="4">D-2-hydroxyacid dehydrogenase</fullName>
    </submittedName>
</protein>
<dbReference type="InterPro" id="IPR036291">
    <property type="entry name" value="NAD(P)-bd_dom_sf"/>
</dbReference>
<dbReference type="GO" id="GO:0016616">
    <property type="term" value="F:oxidoreductase activity, acting on the CH-OH group of donors, NAD or NADP as acceptor"/>
    <property type="evidence" value="ECO:0007669"/>
    <property type="project" value="UniProtKB-ARBA"/>
</dbReference>
<feature type="domain" description="D-isomer specific 2-hydroxyacid dehydrogenase NAD-binding" evidence="3">
    <location>
        <begin position="132"/>
        <end position="306"/>
    </location>
</feature>